<dbReference type="Proteomes" id="UP000578449">
    <property type="component" value="Unassembled WGS sequence"/>
</dbReference>
<dbReference type="InterPro" id="IPR011042">
    <property type="entry name" value="6-blade_b-propeller_TolB-like"/>
</dbReference>
<evidence type="ECO:0000313" key="4">
    <source>
        <dbReference type="Proteomes" id="UP000578449"/>
    </source>
</evidence>
<sequence length="429" mass="46097">MTIDELVRRTMREWAGEAHTPEDLAARVLAGRRRRRVRRAGAALAGAVAAAVAVAAVAVATPVLTGPERGSDRSAATADPTTRAGTTEVRARPGSSPPDGLIAAGRVAVYAYYVWRQKGDDPGNGVTRTWYLYDPAEDAYDKTPWATLDVAPGGRQAAVVEAYPASRVGLLTVETGEIRWVEVGQAVGAVRWSPDGTRLLATTYRRDPDGGYESPLEERRPARTGFALIDPAAGTSHRVALEPAADERNTRSDLDWSRDGTLVREHGSRFDTPYRFYDLDGKQVAAPPDESVAGSLEAGLSPSGELLAVHPRAAGPVETARPVETPPTAVPTSAEEQAVAAVRDLRTGEVTTYTPVSGYHIEQLLTWADDGHLVAWACEYAGGRKVCEGGEFRNRLVLLGADGREAIPLSGYREHSQRSGSWEPLFTPR</sequence>
<dbReference type="SUPFAM" id="SSF82171">
    <property type="entry name" value="DPP6 N-terminal domain-like"/>
    <property type="match status" value="1"/>
</dbReference>
<keyword evidence="2" id="KW-0472">Membrane</keyword>
<name>A0A840NT08_9ACTN</name>
<evidence type="ECO:0008006" key="5">
    <source>
        <dbReference type="Google" id="ProtNLM"/>
    </source>
</evidence>
<feature type="transmembrane region" description="Helical" evidence="2">
    <location>
        <begin position="42"/>
        <end position="64"/>
    </location>
</feature>
<feature type="region of interest" description="Disordered" evidence="1">
    <location>
        <begin position="65"/>
        <end position="99"/>
    </location>
</feature>
<gene>
    <name evidence="3" type="ORF">HNP84_000396</name>
</gene>
<organism evidence="3 4">
    <name type="scientific">Thermocatellispora tengchongensis</name>
    <dbReference type="NCBI Taxonomy" id="1073253"/>
    <lineage>
        <taxon>Bacteria</taxon>
        <taxon>Bacillati</taxon>
        <taxon>Actinomycetota</taxon>
        <taxon>Actinomycetes</taxon>
        <taxon>Streptosporangiales</taxon>
        <taxon>Streptosporangiaceae</taxon>
        <taxon>Thermocatellispora</taxon>
    </lineage>
</organism>
<proteinExistence type="predicted"/>
<accession>A0A840NT08</accession>
<reference evidence="3 4" key="1">
    <citation type="submission" date="2020-08" db="EMBL/GenBank/DDBJ databases">
        <title>Genomic Encyclopedia of Type Strains, Phase IV (KMG-IV): sequencing the most valuable type-strain genomes for metagenomic binning, comparative biology and taxonomic classification.</title>
        <authorList>
            <person name="Goeker M."/>
        </authorList>
    </citation>
    <scope>NUCLEOTIDE SEQUENCE [LARGE SCALE GENOMIC DNA]</scope>
    <source>
        <strain evidence="3 4">DSM 45615</strain>
    </source>
</reference>
<evidence type="ECO:0000256" key="2">
    <source>
        <dbReference type="SAM" id="Phobius"/>
    </source>
</evidence>
<keyword evidence="4" id="KW-1185">Reference proteome</keyword>
<dbReference type="RefSeq" id="WP_185047556.1">
    <property type="nucleotide sequence ID" value="NZ_BAABIX010000006.1"/>
</dbReference>
<protein>
    <recommendedName>
        <fullName evidence="5">WD40 repeat domain-containing protein</fullName>
    </recommendedName>
</protein>
<dbReference type="EMBL" id="JACHGN010000001">
    <property type="protein sequence ID" value="MBB5130708.1"/>
    <property type="molecule type" value="Genomic_DNA"/>
</dbReference>
<dbReference type="AlphaFoldDB" id="A0A840NT08"/>
<keyword evidence="2" id="KW-0812">Transmembrane</keyword>
<comment type="caution">
    <text evidence="3">The sequence shown here is derived from an EMBL/GenBank/DDBJ whole genome shotgun (WGS) entry which is preliminary data.</text>
</comment>
<dbReference type="Gene3D" id="2.120.10.30">
    <property type="entry name" value="TolB, C-terminal domain"/>
    <property type="match status" value="1"/>
</dbReference>
<keyword evidence="2" id="KW-1133">Transmembrane helix</keyword>
<evidence type="ECO:0000313" key="3">
    <source>
        <dbReference type="EMBL" id="MBB5130708.1"/>
    </source>
</evidence>
<evidence type="ECO:0000256" key="1">
    <source>
        <dbReference type="SAM" id="MobiDB-lite"/>
    </source>
</evidence>